<keyword evidence="2" id="KW-1185">Reference proteome</keyword>
<proteinExistence type="predicted"/>
<accession>T1K2A2</accession>
<evidence type="ECO:0000313" key="2">
    <source>
        <dbReference type="Proteomes" id="UP000015104"/>
    </source>
</evidence>
<dbReference type="Proteomes" id="UP000015104">
    <property type="component" value="Unassembled WGS sequence"/>
</dbReference>
<protein>
    <submittedName>
        <fullName evidence="1">Uncharacterized protein</fullName>
    </submittedName>
</protein>
<name>T1K2A2_TETUR</name>
<evidence type="ECO:0000313" key="1">
    <source>
        <dbReference type="EnsemblMetazoa" id="tetur04g04310.1"/>
    </source>
</evidence>
<dbReference type="EnsemblMetazoa" id="tetur04g04310.1">
    <property type="protein sequence ID" value="tetur04g04310.1"/>
    <property type="gene ID" value="tetur04g04310"/>
</dbReference>
<dbReference type="AlphaFoldDB" id="T1K2A2"/>
<sequence>MNTRSQIAFDKMMKSQSFLRSIELKALKLPENYQNFLQR</sequence>
<dbReference type="HOGENOM" id="CLU_3320610_0_0_1"/>
<organism evidence="1 2">
    <name type="scientific">Tetranychus urticae</name>
    <name type="common">Two-spotted spider mite</name>
    <dbReference type="NCBI Taxonomy" id="32264"/>
    <lineage>
        <taxon>Eukaryota</taxon>
        <taxon>Metazoa</taxon>
        <taxon>Ecdysozoa</taxon>
        <taxon>Arthropoda</taxon>
        <taxon>Chelicerata</taxon>
        <taxon>Arachnida</taxon>
        <taxon>Acari</taxon>
        <taxon>Acariformes</taxon>
        <taxon>Trombidiformes</taxon>
        <taxon>Prostigmata</taxon>
        <taxon>Eleutherengona</taxon>
        <taxon>Raphignathae</taxon>
        <taxon>Tetranychoidea</taxon>
        <taxon>Tetranychidae</taxon>
        <taxon>Tetranychus</taxon>
    </lineage>
</organism>
<reference evidence="2" key="1">
    <citation type="submission" date="2011-08" db="EMBL/GenBank/DDBJ databases">
        <authorList>
            <person name="Rombauts S."/>
        </authorList>
    </citation>
    <scope>NUCLEOTIDE SEQUENCE</scope>
    <source>
        <strain evidence="2">London</strain>
    </source>
</reference>
<dbReference type="EMBL" id="CAEY01001361">
    <property type="status" value="NOT_ANNOTATED_CDS"/>
    <property type="molecule type" value="Genomic_DNA"/>
</dbReference>
<reference evidence="1" key="2">
    <citation type="submission" date="2015-06" db="UniProtKB">
        <authorList>
            <consortium name="EnsemblMetazoa"/>
        </authorList>
    </citation>
    <scope>IDENTIFICATION</scope>
</reference>